<dbReference type="GeneID" id="54406626"/>
<dbReference type="SUPFAM" id="SSF54427">
    <property type="entry name" value="NTF2-like"/>
    <property type="match status" value="1"/>
</dbReference>
<keyword evidence="2" id="KW-1185">Reference proteome</keyword>
<sequence length="140" mass="15553">MSAYTSQYPPLPFDPAYKQFFESFYAASDDPTAHDAYVENFTHDATLIMASKTAKGGEEILAVRKSLWEKVASRKHDAVKIFPFGPDSDEVMLYGTVTYGLKSGGESGLDWAARACLVKEGGRVRMRYYQVYLDTGAQGK</sequence>
<proteinExistence type="predicted"/>
<dbReference type="OrthoDB" id="3468019at2759"/>
<dbReference type="PANTHER" id="PTHR39401:SF1">
    <property type="entry name" value="SNOAL-LIKE DOMAIN-CONTAINING PROTEIN"/>
    <property type="match status" value="1"/>
</dbReference>
<dbReference type="AlphaFoldDB" id="A0A6A6A311"/>
<name>A0A6A6A311_9PLEO</name>
<dbReference type="InterPro" id="IPR032710">
    <property type="entry name" value="NTF2-like_dom_sf"/>
</dbReference>
<reference evidence="1" key="1">
    <citation type="journal article" date="2020" name="Stud. Mycol.">
        <title>101 Dothideomycetes genomes: a test case for predicting lifestyles and emergence of pathogens.</title>
        <authorList>
            <person name="Haridas S."/>
            <person name="Albert R."/>
            <person name="Binder M."/>
            <person name="Bloem J."/>
            <person name="Labutti K."/>
            <person name="Salamov A."/>
            <person name="Andreopoulos B."/>
            <person name="Baker S."/>
            <person name="Barry K."/>
            <person name="Bills G."/>
            <person name="Bluhm B."/>
            <person name="Cannon C."/>
            <person name="Castanera R."/>
            <person name="Culley D."/>
            <person name="Daum C."/>
            <person name="Ezra D."/>
            <person name="Gonzalez J."/>
            <person name="Henrissat B."/>
            <person name="Kuo A."/>
            <person name="Liang C."/>
            <person name="Lipzen A."/>
            <person name="Lutzoni F."/>
            <person name="Magnuson J."/>
            <person name="Mondo S."/>
            <person name="Nolan M."/>
            <person name="Ohm R."/>
            <person name="Pangilinan J."/>
            <person name="Park H.-J."/>
            <person name="Ramirez L."/>
            <person name="Alfaro M."/>
            <person name="Sun H."/>
            <person name="Tritt A."/>
            <person name="Yoshinaga Y."/>
            <person name="Zwiers L.-H."/>
            <person name="Turgeon B."/>
            <person name="Goodwin S."/>
            <person name="Spatafora J."/>
            <person name="Crous P."/>
            <person name="Grigoriev I."/>
        </authorList>
    </citation>
    <scope>NUCLEOTIDE SEQUENCE</scope>
    <source>
        <strain evidence="1">CBS 119687</strain>
    </source>
</reference>
<evidence type="ECO:0000313" key="2">
    <source>
        <dbReference type="Proteomes" id="UP000799771"/>
    </source>
</evidence>
<accession>A0A6A6A311</accession>
<dbReference type="Proteomes" id="UP000799771">
    <property type="component" value="Unassembled WGS sequence"/>
</dbReference>
<protein>
    <recommendedName>
        <fullName evidence="3">SnoaL-like domain-containing protein</fullName>
    </recommendedName>
</protein>
<organism evidence="1 2">
    <name type="scientific">Dothidotthia symphoricarpi CBS 119687</name>
    <dbReference type="NCBI Taxonomy" id="1392245"/>
    <lineage>
        <taxon>Eukaryota</taxon>
        <taxon>Fungi</taxon>
        <taxon>Dikarya</taxon>
        <taxon>Ascomycota</taxon>
        <taxon>Pezizomycotina</taxon>
        <taxon>Dothideomycetes</taxon>
        <taxon>Pleosporomycetidae</taxon>
        <taxon>Pleosporales</taxon>
        <taxon>Dothidotthiaceae</taxon>
        <taxon>Dothidotthia</taxon>
    </lineage>
</organism>
<evidence type="ECO:0000313" key="1">
    <source>
        <dbReference type="EMBL" id="KAF2125936.1"/>
    </source>
</evidence>
<gene>
    <name evidence="1" type="ORF">P153DRAFT_348185</name>
</gene>
<dbReference type="PANTHER" id="PTHR39401">
    <property type="entry name" value="SNOAL-LIKE DOMAIN-CONTAINING PROTEIN"/>
    <property type="match status" value="1"/>
</dbReference>
<dbReference type="EMBL" id="ML977515">
    <property type="protein sequence ID" value="KAF2125936.1"/>
    <property type="molecule type" value="Genomic_DNA"/>
</dbReference>
<dbReference type="RefSeq" id="XP_033520328.1">
    <property type="nucleotide sequence ID" value="XM_033666194.1"/>
</dbReference>
<evidence type="ECO:0008006" key="3">
    <source>
        <dbReference type="Google" id="ProtNLM"/>
    </source>
</evidence>